<name>A0A4S2AK34_9BACE</name>
<dbReference type="Proteomes" id="UP000310532">
    <property type="component" value="Unassembled WGS sequence"/>
</dbReference>
<evidence type="ECO:0000313" key="3">
    <source>
        <dbReference type="Proteomes" id="UP000310532"/>
    </source>
</evidence>
<accession>A0A4S2AK34</accession>
<reference evidence="2 3" key="1">
    <citation type="submission" date="2019-04" db="EMBL/GenBank/DDBJ databases">
        <title>Microbes associate with the intestines of laboratory mice.</title>
        <authorList>
            <person name="Navarre W."/>
            <person name="Wong E."/>
            <person name="Huang K."/>
            <person name="Tropini C."/>
            <person name="Ng K."/>
            <person name="Yu B."/>
        </authorList>
    </citation>
    <scope>NUCLEOTIDE SEQUENCE [LARGE SCALE GENOMIC DNA]</scope>
    <source>
        <strain evidence="2 3">NM69_E16B</strain>
    </source>
</reference>
<comment type="caution">
    <text evidence="2">The sequence shown here is derived from an EMBL/GenBank/DDBJ whole genome shotgun (WGS) entry which is preliminary data.</text>
</comment>
<feature type="region of interest" description="Disordered" evidence="1">
    <location>
        <begin position="109"/>
        <end position="140"/>
    </location>
</feature>
<evidence type="ECO:0000313" key="2">
    <source>
        <dbReference type="EMBL" id="TGY01438.1"/>
    </source>
</evidence>
<proteinExistence type="predicted"/>
<keyword evidence="3" id="KW-1185">Reference proteome</keyword>
<organism evidence="2 3">
    <name type="scientific">Bacteroides muris</name>
    <name type="common">ex Afrizal et al. 2022</name>
    <dbReference type="NCBI Taxonomy" id="2516960"/>
    <lineage>
        <taxon>Bacteria</taxon>
        <taxon>Pseudomonadati</taxon>
        <taxon>Bacteroidota</taxon>
        <taxon>Bacteroidia</taxon>
        <taxon>Bacteroidales</taxon>
        <taxon>Bacteroidaceae</taxon>
        <taxon>Bacteroides</taxon>
    </lineage>
</organism>
<dbReference type="EMBL" id="SRYZ01000045">
    <property type="protein sequence ID" value="TGY01438.1"/>
    <property type="molecule type" value="Genomic_DNA"/>
</dbReference>
<gene>
    <name evidence="2" type="ORF">E5355_15260</name>
</gene>
<dbReference type="RefSeq" id="WP_136011016.1">
    <property type="nucleotide sequence ID" value="NZ_SRYZ01000045.1"/>
</dbReference>
<dbReference type="AlphaFoldDB" id="A0A4S2AK34"/>
<evidence type="ECO:0000256" key="1">
    <source>
        <dbReference type="SAM" id="MobiDB-lite"/>
    </source>
</evidence>
<sequence length="140" mass="15929">MGLIVIDLDINNLPLEDFMKAIGYEPIKKDGNLLTYNAPYSVGVNATMVVDTEKNGWYDSKEPEKYYGGIYDLAYELTGSCNRSELNLYIATQMKDFKEFKTYEVTVNGDEAEGDVTATPISRPEQPKQQPPKPKRKMRF</sequence>
<protein>
    <submittedName>
        <fullName evidence="2">Uncharacterized protein</fullName>
    </submittedName>
</protein>